<dbReference type="CDD" id="cd14066">
    <property type="entry name" value="STKc_IRAK"/>
    <property type="match status" value="1"/>
</dbReference>
<feature type="signal peptide" evidence="19">
    <location>
        <begin position="1"/>
        <end position="20"/>
    </location>
</feature>
<evidence type="ECO:0000256" key="10">
    <source>
        <dbReference type="ARBA" id="ARBA00022840"/>
    </source>
</evidence>
<protein>
    <recommendedName>
        <fullName evidence="2">non-specific serine/threonine protein kinase</fullName>
        <ecNumber evidence="2">2.7.11.1</ecNumber>
    </recommendedName>
</protein>
<dbReference type="Gene3D" id="2.90.10.10">
    <property type="entry name" value="Bulb-type lectin domain"/>
    <property type="match status" value="1"/>
</dbReference>
<dbReference type="InterPro" id="IPR001480">
    <property type="entry name" value="Bulb-type_lectin_dom"/>
</dbReference>
<evidence type="ECO:0000256" key="6">
    <source>
        <dbReference type="ARBA" id="ARBA00022679"/>
    </source>
</evidence>
<dbReference type="InterPro" id="IPR000858">
    <property type="entry name" value="S_locus_glycoprot_dom"/>
</dbReference>
<dbReference type="OrthoDB" id="4062651at2759"/>
<evidence type="ECO:0000256" key="15">
    <source>
        <dbReference type="ARBA" id="ARBA00048679"/>
    </source>
</evidence>
<dbReference type="PIRSF" id="PIRSF000641">
    <property type="entry name" value="SRK"/>
    <property type="match status" value="1"/>
</dbReference>
<evidence type="ECO:0000256" key="16">
    <source>
        <dbReference type="PROSITE-ProRule" id="PRU10141"/>
    </source>
</evidence>
<dbReference type="InterPro" id="IPR000719">
    <property type="entry name" value="Prot_kinase_dom"/>
</dbReference>
<dbReference type="SMART" id="SM00108">
    <property type="entry name" value="B_lectin"/>
    <property type="match status" value="1"/>
</dbReference>
<keyword evidence="3" id="KW-1003">Cell membrane</keyword>
<dbReference type="FunFam" id="3.30.200.20:FF:001238">
    <property type="entry name" value="Os08g0179000 protein"/>
    <property type="match status" value="1"/>
</dbReference>
<dbReference type="EMBL" id="RWGY01000039">
    <property type="protein sequence ID" value="TVU10346.1"/>
    <property type="molecule type" value="Genomic_DNA"/>
</dbReference>
<dbReference type="InterPro" id="IPR036426">
    <property type="entry name" value="Bulb-type_lectin_dom_sf"/>
</dbReference>
<dbReference type="InterPro" id="IPR017441">
    <property type="entry name" value="Protein_kinase_ATP_BS"/>
</dbReference>
<keyword evidence="9" id="KW-0418">Kinase</keyword>
<dbReference type="FunFam" id="1.10.510.10:FF:000060">
    <property type="entry name" value="G-type lectin S-receptor-like serine/threonine-protein kinase"/>
    <property type="match status" value="1"/>
</dbReference>
<dbReference type="PROSITE" id="PS50927">
    <property type="entry name" value="BULB_LECTIN"/>
    <property type="match status" value="1"/>
</dbReference>
<feature type="binding site" evidence="16">
    <location>
        <position position="549"/>
    </location>
    <ligand>
        <name>ATP</name>
        <dbReference type="ChEBI" id="CHEBI:30616"/>
    </ligand>
</feature>
<dbReference type="Pfam" id="PF00069">
    <property type="entry name" value="Pkinase"/>
    <property type="match status" value="1"/>
</dbReference>
<evidence type="ECO:0000259" key="21">
    <source>
        <dbReference type="PROSITE" id="PS50927"/>
    </source>
</evidence>
<evidence type="ECO:0000256" key="19">
    <source>
        <dbReference type="SAM" id="SignalP"/>
    </source>
</evidence>
<evidence type="ECO:0000256" key="14">
    <source>
        <dbReference type="ARBA" id="ARBA00047899"/>
    </source>
</evidence>
<feature type="chain" id="PRO_5023936649" description="non-specific serine/threonine protein kinase" evidence="19">
    <location>
        <begin position="21"/>
        <end position="905"/>
    </location>
</feature>
<proteinExistence type="predicted"/>
<evidence type="ECO:0000256" key="12">
    <source>
        <dbReference type="ARBA" id="ARBA00023170"/>
    </source>
</evidence>
<evidence type="ECO:0000256" key="8">
    <source>
        <dbReference type="ARBA" id="ARBA00022741"/>
    </source>
</evidence>
<comment type="catalytic activity">
    <reaction evidence="15">
        <text>L-seryl-[protein] + ATP = O-phospho-L-seryl-[protein] + ADP + H(+)</text>
        <dbReference type="Rhea" id="RHEA:17989"/>
        <dbReference type="Rhea" id="RHEA-COMP:9863"/>
        <dbReference type="Rhea" id="RHEA-COMP:11604"/>
        <dbReference type="ChEBI" id="CHEBI:15378"/>
        <dbReference type="ChEBI" id="CHEBI:29999"/>
        <dbReference type="ChEBI" id="CHEBI:30616"/>
        <dbReference type="ChEBI" id="CHEBI:83421"/>
        <dbReference type="ChEBI" id="CHEBI:456216"/>
        <dbReference type="EC" id="2.7.11.1"/>
    </reaction>
</comment>
<dbReference type="GO" id="GO:0005524">
    <property type="term" value="F:ATP binding"/>
    <property type="evidence" value="ECO:0007669"/>
    <property type="project" value="UniProtKB-UniRule"/>
</dbReference>
<evidence type="ECO:0000256" key="5">
    <source>
        <dbReference type="ARBA" id="ARBA00022536"/>
    </source>
</evidence>
<evidence type="ECO:0000256" key="9">
    <source>
        <dbReference type="ARBA" id="ARBA00022777"/>
    </source>
</evidence>
<dbReference type="GO" id="GO:0004674">
    <property type="term" value="F:protein serine/threonine kinase activity"/>
    <property type="evidence" value="ECO:0007669"/>
    <property type="project" value="UniProtKB-KW"/>
</dbReference>
<keyword evidence="5" id="KW-0245">EGF-like domain</keyword>
<evidence type="ECO:0000313" key="23">
    <source>
        <dbReference type="EMBL" id="TVU10346.1"/>
    </source>
</evidence>
<organism evidence="23 24">
    <name type="scientific">Eragrostis curvula</name>
    <name type="common">weeping love grass</name>
    <dbReference type="NCBI Taxonomy" id="38414"/>
    <lineage>
        <taxon>Eukaryota</taxon>
        <taxon>Viridiplantae</taxon>
        <taxon>Streptophyta</taxon>
        <taxon>Embryophyta</taxon>
        <taxon>Tracheophyta</taxon>
        <taxon>Spermatophyta</taxon>
        <taxon>Magnoliopsida</taxon>
        <taxon>Liliopsida</taxon>
        <taxon>Poales</taxon>
        <taxon>Poaceae</taxon>
        <taxon>PACMAD clade</taxon>
        <taxon>Chloridoideae</taxon>
        <taxon>Eragrostideae</taxon>
        <taxon>Eragrostidinae</taxon>
        <taxon>Eragrostis</taxon>
    </lineage>
</organism>
<dbReference type="SUPFAM" id="SSF56112">
    <property type="entry name" value="Protein kinase-like (PK-like)"/>
    <property type="match status" value="1"/>
</dbReference>
<feature type="non-terminal residue" evidence="23">
    <location>
        <position position="1"/>
    </location>
</feature>
<keyword evidence="18" id="KW-1133">Transmembrane helix</keyword>
<sequence length="905" mass="99326">MKLSVCTVLSLFLLLPSSGADDRLVPGKPLTPSDVIVSDAGAFALGFFSPSNSSTPARLYLGIWYNGIPERTVVWVANRDTPITVRRSSSSPTLAMTNTSNLVLFDADRRVAWAANASTTNSSSASDAAGTTATLTNDGNLVLRSPNGAVLWQSFDHPTDTLLPEMKLRMNYGERPGDRLISWRSPSDPSPGNFSYGGDPATFLQTFVWNGSRPLWRSGVWTGYRVTGEYVANISAIVYFTVVDVEDDAYVSFRLSNGASRTRYVMSSAGKMELQSWNNASLRWDLLGTMPRTECSSYGFCGPFGYCDHTDGAVQMCKCLDGFEPTSGVDWSNGRFSQGCRRREPLRCGADGDGFLALPEMKAPDRFVLVDNRSFEECAAECSRNCSCVAYAYANLSSSPTGDPTRCLVYMGELIDTEKLGAAAAGSETLYLRLAGLPTGRKMGRKTIKIALPVLASALVIFICILLWTFKRKGKKRKQEKQKKLVLGDFITPDGFGAGSPSEGIEFSGVSFSHITTVTNNFDQSFLIGQGGFGKVYKAKLDGREVAIKRLSRDSEQGIAEFRNEVILIAKLQHRNFVRFLGCCIEGDEKLLIFEYMPNKSLDALLFSSTRTILDWPTRFNIIKGVAKGLLYLHEDSRMKIIHRDLKASNILLDEEMKPKIADFGMARMFNDNQQNANTKRVVGTYGYMAPEYALRGIFSVKSDVYSFGVLALEVVSGVKISSTNRIMEFENLLDYAWNLWNNGNTKDLVASSIVDTCVADEALLCIHLGLLCVQDNPSERPLMSSVVFILENGSTTLPAPKKPVYFAHKNNEVEQIRSHTQSSKNSVTVSALEGSCTLGRFGFLWSYRVLEKCQAAVSRREQDSKECGVTYGCHADAVTAGGEAPPPPPPSVAGAGRDKQSWPK</sequence>
<dbReference type="Proteomes" id="UP000324897">
    <property type="component" value="Chromosome 3"/>
</dbReference>
<dbReference type="EC" id="2.7.11.1" evidence="2"/>
<evidence type="ECO:0000259" key="20">
    <source>
        <dbReference type="PROSITE" id="PS50011"/>
    </source>
</evidence>
<dbReference type="GO" id="GO:0051707">
    <property type="term" value="P:response to other organism"/>
    <property type="evidence" value="ECO:0007669"/>
    <property type="project" value="UniProtKB-ARBA"/>
</dbReference>
<keyword evidence="7 19" id="KW-0732">Signal</keyword>
<gene>
    <name evidence="23" type="ORF">EJB05_43870</name>
</gene>
<comment type="subcellular location">
    <subcellularLocation>
        <location evidence="1">Cell membrane</location>
        <topology evidence="1">Single-pass type I membrane protein</topology>
    </subcellularLocation>
</comment>
<evidence type="ECO:0000256" key="7">
    <source>
        <dbReference type="ARBA" id="ARBA00022729"/>
    </source>
</evidence>
<dbReference type="GO" id="GO:0005886">
    <property type="term" value="C:plasma membrane"/>
    <property type="evidence" value="ECO:0007669"/>
    <property type="project" value="UniProtKB-SubCell"/>
</dbReference>
<dbReference type="InterPro" id="IPR003609">
    <property type="entry name" value="Pan_app"/>
</dbReference>
<dbReference type="Gene3D" id="3.30.200.20">
    <property type="entry name" value="Phosphorylase Kinase, domain 1"/>
    <property type="match status" value="1"/>
</dbReference>
<keyword evidence="10 16" id="KW-0067">ATP-binding</keyword>
<keyword evidence="12" id="KW-0675">Receptor</keyword>
<dbReference type="PANTHER" id="PTHR27002">
    <property type="entry name" value="RECEPTOR-LIKE SERINE/THREONINE-PROTEIN KINASE SD1-8"/>
    <property type="match status" value="1"/>
</dbReference>
<dbReference type="SMART" id="SM00473">
    <property type="entry name" value="PAN_AP"/>
    <property type="match status" value="1"/>
</dbReference>
<evidence type="ECO:0000256" key="13">
    <source>
        <dbReference type="ARBA" id="ARBA00023180"/>
    </source>
</evidence>
<feature type="domain" description="Protein kinase" evidence="20">
    <location>
        <begin position="522"/>
        <end position="798"/>
    </location>
</feature>
<evidence type="ECO:0000256" key="3">
    <source>
        <dbReference type="ARBA" id="ARBA00022475"/>
    </source>
</evidence>
<reference evidence="23 24" key="1">
    <citation type="journal article" date="2019" name="Sci. Rep.">
        <title>A high-quality genome of Eragrostis curvula grass provides insights into Poaceae evolution and supports new strategies to enhance forage quality.</title>
        <authorList>
            <person name="Carballo J."/>
            <person name="Santos B.A.C.M."/>
            <person name="Zappacosta D."/>
            <person name="Garbus I."/>
            <person name="Selva J.P."/>
            <person name="Gallo C.A."/>
            <person name="Diaz A."/>
            <person name="Albertini E."/>
            <person name="Caccamo M."/>
            <person name="Echenique V."/>
        </authorList>
    </citation>
    <scope>NUCLEOTIDE SEQUENCE [LARGE SCALE GENOMIC DNA]</scope>
    <source>
        <strain evidence="24">cv. Victoria</strain>
        <tissue evidence="23">Leaf</tissue>
    </source>
</reference>
<dbReference type="SMART" id="SM00220">
    <property type="entry name" value="S_TKc"/>
    <property type="match status" value="1"/>
</dbReference>
<dbReference type="PANTHER" id="PTHR27002:SF805">
    <property type="entry name" value="NON-SPECIFIC SERINE_THREONINE PROTEIN KINASE"/>
    <property type="match status" value="1"/>
</dbReference>
<keyword evidence="11" id="KW-1015">Disulfide bond</keyword>
<keyword evidence="13" id="KW-0325">Glycoprotein</keyword>
<accession>A0A5J9TG14</accession>
<evidence type="ECO:0000256" key="18">
    <source>
        <dbReference type="SAM" id="Phobius"/>
    </source>
</evidence>
<dbReference type="PROSITE" id="PS00108">
    <property type="entry name" value="PROTEIN_KINASE_ST"/>
    <property type="match status" value="1"/>
</dbReference>
<keyword evidence="18" id="KW-0812">Transmembrane</keyword>
<evidence type="ECO:0000259" key="22">
    <source>
        <dbReference type="PROSITE" id="PS50948"/>
    </source>
</evidence>
<dbReference type="SUPFAM" id="SSF51110">
    <property type="entry name" value="alpha-D-mannose-specific plant lectins"/>
    <property type="match status" value="1"/>
</dbReference>
<keyword evidence="8 16" id="KW-0547">Nucleotide-binding</keyword>
<dbReference type="Pfam" id="PF00954">
    <property type="entry name" value="S_locus_glycop"/>
    <property type="match status" value="1"/>
</dbReference>
<evidence type="ECO:0000256" key="1">
    <source>
        <dbReference type="ARBA" id="ARBA00004251"/>
    </source>
</evidence>
<dbReference type="CDD" id="cd00028">
    <property type="entry name" value="B_lectin"/>
    <property type="match status" value="1"/>
</dbReference>
<evidence type="ECO:0000256" key="17">
    <source>
        <dbReference type="SAM" id="MobiDB-lite"/>
    </source>
</evidence>
<keyword evidence="24" id="KW-1185">Reference proteome</keyword>
<feature type="region of interest" description="Disordered" evidence="17">
    <location>
        <begin position="879"/>
        <end position="905"/>
    </location>
</feature>
<evidence type="ECO:0000313" key="24">
    <source>
        <dbReference type="Proteomes" id="UP000324897"/>
    </source>
</evidence>
<keyword evidence="18" id="KW-0472">Membrane</keyword>
<dbReference type="Pfam" id="PF01453">
    <property type="entry name" value="B_lectin"/>
    <property type="match status" value="1"/>
</dbReference>
<dbReference type="CDD" id="cd01098">
    <property type="entry name" value="PAN_AP_plant"/>
    <property type="match status" value="1"/>
</dbReference>
<feature type="domain" description="Bulb-type lectin" evidence="21">
    <location>
        <begin position="21"/>
        <end position="156"/>
    </location>
</feature>
<keyword evidence="4" id="KW-0723">Serine/threonine-protein kinase</keyword>
<dbReference type="PROSITE" id="PS50011">
    <property type="entry name" value="PROTEIN_KINASE_DOM"/>
    <property type="match status" value="1"/>
</dbReference>
<dbReference type="GO" id="GO:0048544">
    <property type="term" value="P:recognition of pollen"/>
    <property type="evidence" value="ECO:0007669"/>
    <property type="project" value="InterPro"/>
</dbReference>
<feature type="transmembrane region" description="Helical" evidence="18">
    <location>
        <begin position="450"/>
        <end position="470"/>
    </location>
</feature>
<comment type="catalytic activity">
    <reaction evidence="14">
        <text>L-threonyl-[protein] + ATP = O-phospho-L-threonyl-[protein] + ADP + H(+)</text>
        <dbReference type="Rhea" id="RHEA:46608"/>
        <dbReference type="Rhea" id="RHEA-COMP:11060"/>
        <dbReference type="Rhea" id="RHEA-COMP:11605"/>
        <dbReference type="ChEBI" id="CHEBI:15378"/>
        <dbReference type="ChEBI" id="CHEBI:30013"/>
        <dbReference type="ChEBI" id="CHEBI:30616"/>
        <dbReference type="ChEBI" id="CHEBI:61977"/>
        <dbReference type="ChEBI" id="CHEBI:456216"/>
        <dbReference type="EC" id="2.7.11.1"/>
    </reaction>
</comment>
<evidence type="ECO:0000256" key="11">
    <source>
        <dbReference type="ARBA" id="ARBA00023157"/>
    </source>
</evidence>
<dbReference type="AlphaFoldDB" id="A0A5J9TG14"/>
<dbReference type="Gramene" id="TVU10346">
    <property type="protein sequence ID" value="TVU10346"/>
    <property type="gene ID" value="EJB05_43870"/>
</dbReference>
<name>A0A5J9TG14_9POAL</name>
<comment type="caution">
    <text evidence="23">The sequence shown here is derived from an EMBL/GenBank/DDBJ whole genome shotgun (WGS) entry which is preliminary data.</text>
</comment>
<evidence type="ECO:0000256" key="4">
    <source>
        <dbReference type="ARBA" id="ARBA00022527"/>
    </source>
</evidence>
<evidence type="ECO:0000256" key="2">
    <source>
        <dbReference type="ARBA" id="ARBA00012513"/>
    </source>
</evidence>
<keyword evidence="6" id="KW-0808">Transferase</keyword>
<dbReference type="Pfam" id="PF08276">
    <property type="entry name" value="PAN_2"/>
    <property type="match status" value="1"/>
</dbReference>
<dbReference type="InterPro" id="IPR024171">
    <property type="entry name" value="SRK-like_kinase"/>
</dbReference>
<dbReference type="PROSITE" id="PS50948">
    <property type="entry name" value="PAN"/>
    <property type="match status" value="1"/>
</dbReference>
<dbReference type="InterPro" id="IPR008271">
    <property type="entry name" value="Ser/Thr_kinase_AS"/>
</dbReference>
<dbReference type="Gene3D" id="1.10.510.10">
    <property type="entry name" value="Transferase(Phosphotransferase) domain 1"/>
    <property type="match status" value="1"/>
</dbReference>
<feature type="domain" description="Apple" evidence="22">
    <location>
        <begin position="348"/>
        <end position="435"/>
    </location>
</feature>
<dbReference type="InterPro" id="IPR011009">
    <property type="entry name" value="Kinase-like_dom_sf"/>
</dbReference>
<dbReference type="PROSITE" id="PS00107">
    <property type="entry name" value="PROTEIN_KINASE_ATP"/>
    <property type="match status" value="1"/>
</dbReference>